<dbReference type="NCBIfam" id="TIGR02150">
    <property type="entry name" value="IPP_isom_1"/>
    <property type="match status" value="1"/>
</dbReference>
<keyword evidence="9 12" id="KW-0413">Isomerase</keyword>
<dbReference type="InterPro" id="IPR000086">
    <property type="entry name" value="NUDIX_hydrolase_dom"/>
</dbReference>
<keyword evidence="13" id="KW-1185">Reference proteome</keyword>
<dbReference type="EC" id="5.3.3.2" evidence="3 10"/>
<dbReference type="Proteomes" id="UP000772618">
    <property type="component" value="Unassembled WGS sequence"/>
</dbReference>
<evidence type="ECO:0000256" key="6">
    <source>
        <dbReference type="ARBA" id="ARBA00022842"/>
    </source>
</evidence>
<evidence type="ECO:0000259" key="11">
    <source>
        <dbReference type="PROSITE" id="PS51462"/>
    </source>
</evidence>
<name>A0ABS5VWH2_9BACT</name>
<evidence type="ECO:0000256" key="9">
    <source>
        <dbReference type="ARBA" id="ARBA00023235"/>
    </source>
</evidence>
<evidence type="ECO:0000256" key="5">
    <source>
        <dbReference type="ARBA" id="ARBA00022723"/>
    </source>
</evidence>
<gene>
    <name evidence="12" type="primary">idi</name>
    <name evidence="12" type="ORF">KK060_20490</name>
</gene>
<evidence type="ECO:0000256" key="4">
    <source>
        <dbReference type="ARBA" id="ARBA00022490"/>
    </source>
</evidence>
<dbReference type="InterPro" id="IPR056375">
    <property type="entry name" value="Idi_bact"/>
</dbReference>
<evidence type="ECO:0000256" key="2">
    <source>
        <dbReference type="ARBA" id="ARBA00007579"/>
    </source>
</evidence>
<dbReference type="SUPFAM" id="SSF55811">
    <property type="entry name" value="Nudix"/>
    <property type="match status" value="1"/>
</dbReference>
<comment type="caution">
    <text evidence="12">The sequence shown here is derived from an EMBL/GenBank/DDBJ whole genome shotgun (WGS) entry which is preliminary data.</text>
</comment>
<keyword evidence="6" id="KW-0460">Magnesium</keyword>
<dbReference type="PIRSF" id="PIRSF018427">
    <property type="entry name" value="Isopntndiph_ism"/>
    <property type="match status" value="1"/>
</dbReference>
<dbReference type="Gene3D" id="3.90.79.10">
    <property type="entry name" value="Nucleoside Triphosphate Pyrophosphohydrolase"/>
    <property type="match status" value="1"/>
</dbReference>
<proteinExistence type="inferred from homology"/>
<evidence type="ECO:0000256" key="3">
    <source>
        <dbReference type="ARBA" id="ARBA00012057"/>
    </source>
</evidence>
<dbReference type="PANTHER" id="PTHR10885:SF0">
    <property type="entry name" value="ISOPENTENYL-DIPHOSPHATE DELTA-ISOMERASE"/>
    <property type="match status" value="1"/>
</dbReference>
<comment type="similarity">
    <text evidence="2">Belongs to the IPP isomerase type 1 family.</text>
</comment>
<dbReference type="NCBIfam" id="NF002995">
    <property type="entry name" value="PRK03759.1"/>
    <property type="match status" value="1"/>
</dbReference>
<organism evidence="12 13">
    <name type="scientific">Chryseosolibacter indicus</name>
    <dbReference type="NCBI Taxonomy" id="2782351"/>
    <lineage>
        <taxon>Bacteria</taxon>
        <taxon>Pseudomonadati</taxon>
        <taxon>Bacteroidota</taxon>
        <taxon>Cytophagia</taxon>
        <taxon>Cytophagales</taxon>
        <taxon>Chryseotaleaceae</taxon>
        <taxon>Chryseosolibacter</taxon>
    </lineage>
</organism>
<evidence type="ECO:0000256" key="10">
    <source>
        <dbReference type="NCBIfam" id="TIGR02150"/>
    </source>
</evidence>
<accession>A0ABS5VWH2</accession>
<evidence type="ECO:0000313" key="12">
    <source>
        <dbReference type="EMBL" id="MBT1705681.1"/>
    </source>
</evidence>
<keyword evidence="4" id="KW-0963">Cytoplasm</keyword>
<evidence type="ECO:0000256" key="7">
    <source>
        <dbReference type="ARBA" id="ARBA00023211"/>
    </source>
</evidence>
<protein>
    <recommendedName>
        <fullName evidence="3 10">Isopentenyl-diphosphate delta-isomerase</fullName>
        <ecNumber evidence="3 10">5.3.3.2</ecNumber>
    </recommendedName>
</protein>
<dbReference type="EMBL" id="JAHESD010000063">
    <property type="protein sequence ID" value="MBT1705681.1"/>
    <property type="molecule type" value="Genomic_DNA"/>
</dbReference>
<sequence>MDKVVLVDIQDNNIGVMEKLEAHRKGLLHRAFSIVLFNDNGEVLLQKRSKEKYHSGGLWTNTCCSHPMPGENITEATRRRLREEMGIDVQPTFAYKFIYKTNLDQDLIEHEYDHVFIGQFNGSPKINPSEVEDWKYVKLDWLKQDMEKNPDKYTYWFRLIINHPDLNSELAPPNL</sequence>
<dbReference type="PANTHER" id="PTHR10885">
    <property type="entry name" value="ISOPENTENYL-DIPHOSPHATE DELTA-ISOMERASE"/>
    <property type="match status" value="1"/>
</dbReference>
<dbReference type="HAMAP" id="MF_00202">
    <property type="entry name" value="Idi"/>
    <property type="match status" value="1"/>
</dbReference>
<dbReference type="RefSeq" id="WP_254155702.1">
    <property type="nucleotide sequence ID" value="NZ_JAHESD010000063.1"/>
</dbReference>
<dbReference type="Pfam" id="PF00293">
    <property type="entry name" value="NUDIX"/>
    <property type="match status" value="1"/>
</dbReference>
<dbReference type="InterPro" id="IPR015797">
    <property type="entry name" value="NUDIX_hydrolase-like_dom_sf"/>
</dbReference>
<reference evidence="12 13" key="1">
    <citation type="submission" date="2021-05" db="EMBL/GenBank/DDBJ databases">
        <title>A Polyphasic approach of four new species of the genus Ohtaekwangia: Ohtaekwangia histidinii sp. nov., Ohtaekwangia cretensis sp. nov., Ohtaekwangia indiensis sp. nov., Ohtaekwangia reichenbachii sp. nov. from diverse environment.</title>
        <authorList>
            <person name="Octaviana S."/>
        </authorList>
    </citation>
    <scope>NUCLEOTIDE SEQUENCE [LARGE SCALE GENOMIC DNA]</scope>
    <source>
        <strain evidence="12 13">PWU20</strain>
    </source>
</reference>
<keyword evidence="5" id="KW-0479">Metal-binding</keyword>
<keyword evidence="8" id="KW-0414">Isoprene biosynthesis</keyword>
<dbReference type="PROSITE" id="PS51462">
    <property type="entry name" value="NUDIX"/>
    <property type="match status" value="1"/>
</dbReference>
<comment type="pathway">
    <text evidence="1">Isoprenoid biosynthesis; dimethylallyl diphosphate biosynthesis; dimethylallyl diphosphate from isopentenyl diphosphate: step 1/1.</text>
</comment>
<dbReference type="GO" id="GO:0004452">
    <property type="term" value="F:isopentenyl-diphosphate delta-isomerase activity"/>
    <property type="evidence" value="ECO:0007669"/>
    <property type="project" value="UniProtKB-EC"/>
</dbReference>
<dbReference type="CDD" id="cd02885">
    <property type="entry name" value="NUDIX_IPP_Isomerase"/>
    <property type="match status" value="1"/>
</dbReference>
<dbReference type="InterPro" id="IPR011876">
    <property type="entry name" value="IsopentenylPP_isomerase_typ1"/>
</dbReference>
<evidence type="ECO:0000256" key="8">
    <source>
        <dbReference type="ARBA" id="ARBA00023229"/>
    </source>
</evidence>
<keyword evidence="7" id="KW-0464">Manganese</keyword>
<evidence type="ECO:0000313" key="13">
    <source>
        <dbReference type="Proteomes" id="UP000772618"/>
    </source>
</evidence>
<evidence type="ECO:0000256" key="1">
    <source>
        <dbReference type="ARBA" id="ARBA00004826"/>
    </source>
</evidence>
<feature type="domain" description="Nudix hydrolase" evidence="11">
    <location>
        <begin position="27"/>
        <end position="159"/>
    </location>
</feature>